<dbReference type="HAMAP" id="MF_01925">
    <property type="entry name" value="P5C_reductase"/>
    <property type="match status" value="1"/>
</dbReference>
<organism evidence="11 12">
    <name type="scientific">Candidatus Scatomorpha intestinavium</name>
    <dbReference type="NCBI Taxonomy" id="2840922"/>
    <lineage>
        <taxon>Bacteria</taxon>
        <taxon>Bacillati</taxon>
        <taxon>Bacillota</taxon>
        <taxon>Clostridia</taxon>
        <taxon>Eubacteriales</taxon>
        <taxon>Candidatus Scatomorpha</taxon>
    </lineage>
</organism>
<dbReference type="Gene3D" id="3.40.50.720">
    <property type="entry name" value="NAD(P)-binding Rossmann-like Domain"/>
    <property type="match status" value="1"/>
</dbReference>
<dbReference type="Pfam" id="PF03807">
    <property type="entry name" value="F420_oxidored"/>
    <property type="match status" value="1"/>
</dbReference>
<keyword evidence="2 6" id="KW-0641">Proline biosynthesis</keyword>
<evidence type="ECO:0000256" key="4">
    <source>
        <dbReference type="ARBA" id="ARBA00023002"/>
    </source>
</evidence>
<dbReference type="InterPro" id="IPR000304">
    <property type="entry name" value="Pyrroline-COOH_reductase"/>
</dbReference>
<keyword evidence="6" id="KW-0963">Cytoplasm</keyword>
<protein>
    <recommendedName>
        <fullName evidence="6 7">Pyrroline-5-carboxylate reductase</fullName>
        <shortName evidence="6">P5C reductase</shortName>
        <shortName evidence="6">P5CR</shortName>
        <ecNumber evidence="6 7">1.5.1.2</ecNumber>
    </recommendedName>
    <alternativeName>
        <fullName evidence="6">PCA reductase</fullName>
    </alternativeName>
</protein>
<dbReference type="InterPro" id="IPR008927">
    <property type="entry name" value="6-PGluconate_DH-like_C_sf"/>
</dbReference>
<dbReference type="SUPFAM" id="SSF51735">
    <property type="entry name" value="NAD(P)-binding Rossmann-fold domains"/>
    <property type="match status" value="1"/>
</dbReference>
<dbReference type="GO" id="GO:0055129">
    <property type="term" value="P:L-proline biosynthetic process"/>
    <property type="evidence" value="ECO:0007669"/>
    <property type="project" value="UniProtKB-UniRule"/>
</dbReference>
<dbReference type="NCBIfam" id="TIGR00112">
    <property type="entry name" value="proC"/>
    <property type="match status" value="1"/>
</dbReference>
<dbReference type="EC" id="1.5.1.2" evidence="6 7"/>
<dbReference type="GO" id="GO:0004735">
    <property type="term" value="F:pyrroline-5-carboxylate reductase activity"/>
    <property type="evidence" value="ECO:0007669"/>
    <property type="project" value="UniProtKB-UniRule"/>
</dbReference>
<feature type="binding site" evidence="8">
    <location>
        <begin position="6"/>
        <end position="11"/>
    </location>
    <ligand>
        <name>NADP(+)</name>
        <dbReference type="ChEBI" id="CHEBI:58349"/>
    </ligand>
</feature>
<evidence type="ECO:0000313" key="11">
    <source>
        <dbReference type="EMBL" id="HIQ79169.1"/>
    </source>
</evidence>
<dbReference type="PIRSF" id="PIRSF000193">
    <property type="entry name" value="Pyrrol-5-carb_rd"/>
    <property type="match status" value="1"/>
</dbReference>
<gene>
    <name evidence="6" type="primary">proC</name>
    <name evidence="11" type="ORF">IAB77_07915</name>
</gene>
<dbReference type="InterPro" id="IPR036291">
    <property type="entry name" value="NAD(P)-bd_dom_sf"/>
</dbReference>
<reference evidence="11" key="2">
    <citation type="journal article" date="2021" name="PeerJ">
        <title>Extensive microbial diversity within the chicken gut microbiome revealed by metagenomics and culture.</title>
        <authorList>
            <person name="Gilroy R."/>
            <person name="Ravi A."/>
            <person name="Getino M."/>
            <person name="Pursley I."/>
            <person name="Horton D.L."/>
            <person name="Alikhan N.F."/>
            <person name="Baker D."/>
            <person name="Gharbi K."/>
            <person name="Hall N."/>
            <person name="Watson M."/>
            <person name="Adriaenssens E.M."/>
            <person name="Foster-Nyarko E."/>
            <person name="Jarju S."/>
            <person name="Secka A."/>
            <person name="Antonio M."/>
            <person name="Oren A."/>
            <person name="Chaudhuri R.R."/>
            <person name="La Ragione R."/>
            <person name="Hildebrand F."/>
            <person name="Pallen M.J."/>
        </authorList>
    </citation>
    <scope>NUCLEOTIDE SEQUENCE</scope>
    <source>
        <strain evidence="11">ChiBcolR7-354</strain>
    </source>
</reference>
<reference evidence="11" key="1">
    <citation type="submission" date="2020-10" db="EMBL/GenBank/DDBJ databases">
        <authorList>
            <person name="Gilroy R."/>
        </authorList>
    </citation>
    <scope>NUCLEOTIDE SEQUENCE</scope>
    <source>
        <strain evidence="11">ChiBcolR7-354</strain>
    </source>
</reference>
<dbReference type="SUPFAM" id="SSF48179">
    <property type="entry name" value="6-phosphogluconate dehydrogenase C-terminal domain-like"/>
    <property type="match status" value="1"/>
</dbReference>
<feature type="binding site" evidence="8">
    <location>
        <begin position="66"/>
        <end position="69"/>
    </location>
    <ligand>
        <name>NADP(+)</name>
        <dbReference type="ChEBI" id="CHEBI:58349"/>
    </ligand>
</feature>
<dbReference type="PANTHER" id="PTHR11645">
    <property type="entry name" value="PYRROLINE-5-CARBOXYLATE REDUCTASE"/>
    <property type="match status" value="1"/>
</dbReference>
<evidence type="ECO:0000256" key="3">
    <source>
        <dbReference type="ARBA" id="ARBA00022857"/>
    </source>
</evidence>
<dbReference type="FunFam" id="1.10.3730.10:FF:000001">
    <property type="entry name" value="Pyrroline-5-carboxylate reductase"/>
    <property type="match status" value="1"/>
</dbReference>
<sequence length="265" mass="27197">MKYAFIGSGNMARAIIGGLVHTGTPGEDILVINPNNPKSCAEVQAMYGAVPAPAEAVAEADTVVVAVKPQSFPAAAPVYAPFVKPGALVVSIMAGIPTGAVEAAFPTARVTRVMPNLALAVGCGASGVAPGATATDADVDLTVKIFSAAGVAVRVEESEIDSVAAISGSGAAYVYFLIENLRDAAIEDGMEPEKAALLARQTLIGAARQLEQENEPPEELRRRITSKKGTTEAAINAMAEAGLPAAVRAGYQANKRRSRELAEGK</sequence>
<evidence type="ECO:0000256" key="5">
    <source>
        <dbReference type="ARBA" id="ARBA00058118"/>
    </source>
</evidence>
<comment type="pathway">
    <text evidence="6">Amino-acid biosynthesis; L-proline biosynthesis; L-proline from L-glutamate 5-semialdehyde: step 1/1.</text>
</comment>
<comment type="catalytic activity">
    <reaction evidence="6">
        <text>L-proline + NADP(+) = (S)-1-pyrroline-5-carboxylate + NADPH + 2 H(+)</text>
        <dbReference type="Rhea" id="RHEA:14109"/>
        <dbReference type="ChEBI" id="CHEBI:15378"/>
        <dbReference type="ChEBI" id="CHEBI:17388"/>
        <dbReference type="ChEBI" id="CHEBI:57783"/>
        <dbReference type="ChEBI" id="CHEBI:58349"/>
        <dbReference type="ChEBI" id="CHEBI:60039"/>
        <dbReference type="EC" id="1.5.1.2"/>
    </reaction>
</comment>
<evidence type="ECO:0000256" key="2">
    <source>
        <dbReference type="ARBA" id="ARBA00022650"/>
    </source>
</evidence>
<evidence type="ECO:0000259" key="9">
    <source>
        <dbReference type="Pfam" id="PF03807"/>
    </source>
</evidence>
<dbReference type="AlphaFoldDB" id="A0A9D0ZH17"/>
<proteinExistence type="inferred from homology"/>
<evidence type="ECO:0000256" key="8">
    <source>
        <dbReference type="PIRSR" id="PIRSR000193-1"/>
    </source>
</evidence>
<evidence type="ECO:0000259" key="10">
    <source>
        <dbReference type="Pfam" id="PF14748"/>
    </source>
</evidence>
<feature type="domain" description="Pyrroline-5-carboxylate reductase catalytic N-terminal" evidence="9">
    <location>
        <begin position="2"/>
        <end position="95"/>
    </location>
</feature>
<keyword evidence="4 6" id="KW-0560">Oxidoreductase</keyword>
<accession>A0A9D0ZH17</accession>
<keyword evidence="3 6" id="KW-0521">NADP</keyword>
<dbReference type="InterPro" id="IPR029036">
    <property type="entry name" value="P5CR_dimer"/>
</dbReference>
<dbReference type="Proteomes" id="UP000824262">
    <property type="component" value="Unassembled WGS sequence"/>
</dbReference>
<evidence type="ECO:0000256" key="7">
    <source>
        <dbReference type="NCBIfam" id="TIGR00112"/>
    </source>
</evidence>
<comment type="function">
    <text evidence="5 6">Catalyzes the reduction of 1-pyrroline-5-carboxylate (PCA) to L-proline.</text>
</comment>
<dbReference type="InterPro" id="IPR028939">
    <property type="entry name" value="P5C_Rdtase_cat_N"/>
</dbReference>
<feature type="domain" description="Pyrroline-5-carboxylate reductase dimerisation" evidence="10">
    <location>
        <begin position="157"/>
        <end position="261"/>
    </location>
</feature>
<dbReference type="GO" id="GO:0005737">
    <property type="term" value="C:cytoplasm"/>
    <property type="evidence" value="ECO:0007669"/>
    <property type="project" value="UniProtKB-SubCell"/>
</dbReference>
<dbReference type="Pfam" id="PF14748">
    <property type="entry name" value="P5CR_dimer"/>
    <property type="match status" value="1"/>
</dbReference>
<evidence type="ECO:0000313" key="12">
    <source>
        <dbReference type="Proteomes" id="UP000824262"/>
    </source>
</evidence>
<evidence type="ECO:0000256" key="6">
    <source>
        <dbReference type="HAMAP-Rule" id="MF_01925"/>
    </source>
</evidence>
<comment type="subcellular location">
    <subcellularLocation>
        <location evidence="6">Cytoplasm</location>
    </subcellularLocation>
</comment>
<comment type="caution">
    <text evidence="11">The sequence shown here is derived from an EMBL/GenBank/DDBJ whole genome shotgun (WGS) entry which is preliminary data.</text>
</comment>
<evidence type="ECO:0000256" key="1">
    <source>
        <dbReference type="ARBA" id="ARBA00005525"/>
    </source>
</evidence>
<dbReference type="EMBL" id="DVGA01000083">
    <property type="protein sequence ID" value="HIQ79169.1"/>
    <property type="molecule type" value="Genomic_DNA"/>
</dbReference>
<comment type="catalytic activity">
    <reaction evidence="6">
        <text>L-proline + NAD(+) = (S)-1-pyrroline-5-carboxylate + NADH + 2 H(+)</text>
        <dbReference type="Rhea" id="RHEA:14105"/>
        <dbReference type="ChEBI" id="CHEBI:15378"/>
        <dbReference type="ChEBI" id="CHEBI:17388"/>
        <dbReference type="ChEBI" id="CHEBI:57540"/>
        <dbReference type="ChEBI" id="CHEBI:57945"/>
        <dbReference type="ChEBI" id="CHEBI:60039"/>
        <dbReference type="EC" id="1.5.1.2"/>
    </reaction>
</comment>
<dbReference type="PANTHER" id="PTHR11645:SF0">
    <property type="entry name" value="PYRROLINE-5-CARBOXYLATE REDUCTASE 3"/>
    <property type="match status" value="1"/>
</dbReference>
<name>A0A9D0ZH17_9FIRM</name>
<comment type="similarity">
    <text evidence="1 6">Belongs to the pyrroline-5-carboxylate reductase family.</text>
</comment>
<keyword evidence="6" id="KW-0028">Amino-acid biosynthesis</keyword>
<dbReference type="Gene3D" id="1.10.3730.10">
    <property type="entry name" value="ProC C-terminal domain-like"/>
    <property type="match status" value="1"/>
</dbReference>